<dbReference type="STRING" id="1120955.SAMN03080610_01459"/>
<dbReference type="PANTHER" id="PTHR30537:SF79">
    <property type="entry name" value="TRANSCRIPTIONAL REGULATOR-RELATED"/>
    <property type="match status" value="1"/>
</dbReference>
<dbReference type="CDD" id="cd08432">
    <property type="entry name" value="PBP2_GcdR_TrpI_HvrB_AmpR_like"/>
    <property type="match status" value="1"/>
</dbReference>
<proteinExistence type="inferred from homology"/>
<protein>
    <submittedName>
        <fullName evidence="6">LysR family transcriptional regulator, glycine cleavage system transcriptional activator</fullName>
    </submittedName>
</protein>
<dbReference type="GO" id="GO:0003700">
    <property type="term" value="F:DNA-binding transcription factor activity"/>
    <property type="evidence" value="ECO:0007669"/>
    <property type="project" value="InterPro"/>
</dbReference>
<dbReference type="Proteomes" id="UP000199347">
    <property type="component" value="Unassembled WGS sequence"/>
</dbReference>
<dbReference type="AlphaFoldDB" id="A0A1G5N3N2"/>
<name>A0A1G5N3N2_AFIMA</name>
<dbReference type="InterPro" id="IPR036390">
    <property type="entry name" value="WH_DNA-bd_sf"/>
</dbReference>
<evidence type="ECO:0000259" key="5">
    <source>
        <dbReference type="PROSITE" id="PS50931"/>
    </source>
</evidence>
<dbReference type="GO" id="GO:0043565">
    <property type="term" value="F:sequence-specific DNA binding"/>
    <property type="evidence" value="ECO:0007669"/>
    <property type="project" value="TreeGrafter"/>
</dbReference>
<dbReference type="Gene3D" id="3.40.190.10">
    <property type="entry name" value="Periplasmic binding protein-like II"/>
    <property type="match status" value="2"/>
</dbReference>
<dbReference type="InterPro" id="IPR036388">
    <property type="entry name" value="WH-like_DNA-bd_sf"/>
</dbReference>
<evidence type="ECO:0000256" key="3">
    <source>
        <dbReference type="ARBA" id="ARBA00023125"/>
    </source>
</evidence>
<evidence type="ECO:0000313" key="6">
    <source>
        <dbReference type="EMBL" id="SCZ32016.1"/>
    </source>
</evidence>
<gene>
    <name evidence="6" type="ORF">SAMN03080610_01459</name>
</gene>
<dbReference type="GO" id="GO:0006351">
    <property type="term" value="P:DNA-templated transcription"/>
    <property type="evidence" value="ECO:0007669"/>
    <property type="project" value="TreeGrafter"/>
</dbReference>
<dbReference type="PRINTS" id="PR00039">
    <property type="entry name" value="HTHLYSR"/>
</dbReference>
<dbReference type="InterPro" id="IPR058163">
    <property type="entry name" value="LysR-type_TF_proteobact-type"/>
</dbReference>
<dbReference type="Pfam" id="PF00126">
    <property type="entry name" value="HTH_1"/>
    <property type="match status" value="1"/>
</dbReference>
<accession>A0A1G5N3N2</accession>
<dbReference type="InterPro" id="IPR005119">
    <property type="entry name" value="LysR_subst-bd"/>
</dbReference>
<dbReference type="PROSITE" id="PS50931">
    <property type="entry name" value="HTH_LYSR"/>
    <property type="match status" value="1"/>
</dbReference>
<dbReference type="PANTHER" id="PTHR30537">
    <property type="entry name" value="HTH-TYPE TRANSCRIPTIONAL REGULATOR"/>
    <property type="match status" value="1"/>
</dbReference>
<feature type="domain" description="HTH lysR-type" evidence="5">
    <location>
        <begin position="10"/>
        <end position="67"/>
    </location>
</feature>
<keyword evidence="2" id="KW-0805">Transcription regulation</keyword>
<evidence type="ECO:0000256" key="2">
    <source>
        <dbReference type="ARBA" id="ARBA00023015"/>
    </source>
</evidence>
<evidence type="ECO:0000313" key="7">
    <source>
        <dbReference type="Proteomes" id="UP000199347"/>
    </source>
</evidence>
<keyword evidence="3" id="KW-0238">DNA-binding</keyword>
<dbReference type="SUPFAM" id="SSF53850">
    <property type="entry name" value="Periplasmic binding protein-like II"/>
    <property type="match status" value="1"/>
</dbReference>
<dbReference type="OrthoDB" id="9793571at2"/>
<keyword evidence="7" id="KW-1185">Reference proteome</keyword>
<dbReference type="EMBL" id="FMVW01000002">
    <property type="protein sequence ID" value="SCZ32016.1"/>
    <property type="molecule type" value="Genomic_DNA"/>
</dbReference>
<dbReference type="Pfam" id="PF03466">
    <property type="entry name" value="LysR_substrate"/>
    <property type="match status" value="1"/>
</dbReference>
<keyword evidence="4" id="KW-0804">Transcription</keyword>
<evidence type="ECO:0000256" key="4">
    <source>
        <dbReference type="ARBA" id="ARBA00023163"/>
    </source>
</evidence>
<organism evidence="6 7">
    <name type="scientific">Afifella marina DSM 2698</name>
    <dbReference type="NCBI Taxonomy" id="1120955"/>
    <lineage>
        <taxon>Bacteria</taxon>
        <taxon>Pseudomonadati</taxon>
        <taxon>Pseudomonadota</taxon>
        <taxon>Alphaproteobacteria</taxon>
        <taxon>Hyphomicrobiales</taxon>
        <taxon>Afifellaceae</taxon>
        <taxon>Afifella</taxon>
    </lineage>
</organism>
<dbReference type="SUPFAM" id="SSF46785">
    <property type="entry name" value="Winged helix' DNA-binding domain"/>
    <property type="match status" value="1"/>
</dbReference>
<dbReference type="RefSeq" id="WP_092811040.1">
    <property type="nucleotide sequence ID" value="NZ_FMVW01000002.1"/>
</dbReference>
<evidence type="ECO:0000256" key="1">
    <source>
        <dbReference type="ARBA" id="ARBA00009437"/>
    </source>
</evidence>
<dbReference type="Gene3D" id="1.10.10.10">
    <property type="entry name" value="Winged helix-like DNA-binding domain superfamily/Winged helix DNA-binding domain"/>
    <property type="match status" value="1"/>
</dbReference>
<reference evidence="7" key="1">
    <citation type="submission" date="2016-10" db="EMBL/GenBank/DDBJ databases">
        <authorList>
            <person name="Varghese N."/>
            <person name="Submissions S."/>
        </authorList>
    </citation>
    <scope>NUCLEOTIDE SEQUENCE [LARGE SCALE GENOMIC DNA]</scope>
    <source>
        <strain evidence="7">DSM 2698</strain>
    </source>
</reference>
<sequence length="308" mass="33995">MDETKLTALPPLHALRSFHAAAQCGRFRDAASALGLTESAISHQVRKLEDYLGVRLFERRGNAVQLTAAGASYFEDIDPAFATIRRATERLAGPGGRVTLTLPTSLVTMWLIPRLMELEAALPEIKLQLAPSNRIIDLKREQIDLALRHGKGSWPGIASVHLFNEQTFPVCKTGLLPKNADPQEALRSVRLIVNAFHKEEWVEWAQARQIEPPALDNAMVFDGTEQIIEAVAGGVGLGIGRRPMIDRWIDDGRVEAPFGTADESGYAYYLAWRDDTELSVPARQVARWFVVACKGKKAAEEMFAPVSA</sequence>
<dbReference type="InterPro" id="IPR000847">
    <property type="entry name" value="LysR_HTH_N"/>
</dbReference>
<comment type="similarity">
    <text evidence="1">Belongs to the LysR transcriptional regulatory family.</text>
</comment>
<dbReference type="FunFam" id="1.10.10.10:FF:000001">
    <property type="entry name" value="LysR family transcriptional regulator"/>
    <property type="match status" value="1"/>
</dbReference>